<proteinExistence type="predicted"/>
<dbReference type="RefSeq" id="WP_206567366.1">
    <property type="nucleotide sequence ID" value="NZ_JAFKCW010000001.1"/>
</dbReference>
<reference evidence="1 2" key="1">
    <citation type="submission" date="2021-03" db="EMBL/GenBank/DDBJ databases">
        <title>novel species isolated from a fishpond in China.</title>
        <authorList>
            <person name="Lu H."/>
            <person name="Cai Z."/>
        </authorList>
    </citation>
    <scope>NUCLEOTIDE SEQUENCE [LARGE SCALE GENOMIC DNA]</scope>
    <source>
        <strain evidence="1 2">JCM 31546</strain>
    </source>
</reference>
<dbReference type="EMBL" id="JAFKCW010000001">
    <property type="protein sequence ID" value="MBN7799368.1"/>
    <property type="molecule type" value="Genomic_DNA"/>
</dbReference>
<comment type="caution">
    <text evidence="1">The sequence shown here is derived from an EMBL/GenBank/DDBJ whole genome shotgun (WGS) entry which is preliminary data.</text>
</comment>
<name>A0ABS3BJA0_9BACT</name>
<evidence type="ECO:0008006" key="3">
    <source>
        <dbReference type="Google" id="ProtNLM"/>
    </source>
</evidence>
<sequence>MPEFNTYNRSLEVPWILRQIERLMTSAKNFSDSSLVLYAALETRNLFERLEFELIAMAAKGTDSEEFLNEICGRLGIQKANKRYNSLKYRYQSFSSAATKAIFEGGTLKTFDLKKSDEFCSELSQYVHSYCRRPEEIIFDSEYIQNGLKLINNCIDYLMSDYFVVIDGGITYGLFDFTTLNPSVKSEFNDWLKRVDQDEEALLNRLIEINNRENGGVKTKISFD</sequence>
<organism evidence="1 2">
    <name type="scientific">Algoriphagus aestuariicola</name>
    <dbReference type="NCBI Taxonomy" id="1852016"/>
    <lineage>
        <taxon>Bacteria</taxon>
        <taxon>Pseudomonadati</taxon>
        <taxon>Bacteroidota</taxon>
        <taxon>Cytophagia</taxon>
        <taxon>Cytophagales</taxon>
        <taxon>Cyclobacteriaceae</taxon>
        <taxon>Algoriphagus</taxon>
    </lineage>
</organism>
<dbReference type="Proteomes" id="UP000664698">
    <property type="component" value="Unassembled WGS sequence"/>
</dbReference>
<evidence type="ECO:0000313" key="2">
    <source>
        <dbReference type="Proteomes" id="UP000664698"/>
    </source>
</evidence>
<protein>
    <recommendedName>
        <fullName evidence="3">AbiV family abortive infection protein</fullName>
    </recommendedName>
</protein>
<gene>
    <name evidence="1" type="ORF">J0A67_00770</name>
</gene>
<accession>A0ABS3BJA0</accession>
<keyword evidence="2" id="KW-1185">Reference proteome</keyword>
<evidence type="ECO:0000313" key="1">
    <source>
        <dbReference type="EMBL" id="MBN7799368.1"/>
    </source>
</evidence>